<gene>
    <name evidence="3" type="ORF">AFM12_03210</name>
</gene>
<dbReference type="GO" id="GO:0016787">
    <property type="term" value="F:hydrolase activity"/>
    <property type="evidence" value="ECO:0007669"/>
    <property type="project" value="InterPro"/>
</dbReference>
<keyword evidence="4" id="KW-1185">Reference proteome</keyword>
<dbReference type="Pfam" id="PF06439">
    <property type="entry name" value="3keto-disac_hyd"/>
    <property type="match status" value="1"/>
</dbReference>
<protein>
    <recommendedName>
        <fullName evidence="2">3-keto-alpha-glucoside-1,2-lyase/3-keto-2-hydroxy-glucal hydratase domain-containing protein</fullName>
    </recommendedName>
</protein>
<dbReference type="Proteomes" id="UP000050454">
    <property type="component" value="Unassembled WGS sequence"/>
</dbReference>
<evidence type="ECO:0000259" key="2">
    <source>
        <dbReference type="Pfam" id="PF06439"/>
    </source>
</evidence>
<evidence type="ECO:0000256" key="1">
    <source>
        <dbReference type="SAM" id="SignalP"/>
    </source>
</evidence>
<name>A0A0P7BFH9_9BACT</name>
<feature type="chain" id="PRO_5006135760" description="3-keto-alpha-glucoside-1,2-lyase/3-keto-2-hydroxy-glucal hydratase domain-containing protein" evidence="1">
    <location>
        <begin position="21"/>
        <end position="552"/>
    </location>
</feature>
<evidence type="ECO:0000313" key="4">
    <source>
        <dbReference type="Proteomes" id="UP000050454"/>
    </source>
</evidence>
<accession>A0A0P7BFH9</accession>
<evidence type="ECO:0000313" key="3">
    <source>
        <dbReference type="EMBL" id="KPM49618.1"/>
    </source>
</evidence>
<keyword evidence="1" id="KW-0732">Signal</keyword>
<sequence length="552" mass="61157">MTNKLRQSVLLLLLPLLSFAQDFPLNPMSLADWQAVKGKWSPAGDISIHPLKNQISVESGNSILYASGLAELETVKPFGDLKLEFEFLQSNEAQASLLLGGGIEINLGNSSSGNKPFIGTVKGSSQAPQNVCKATGLWQKAEITFVMGKEGTPAILEKLKINGIIIHENVFNWSLEQKTSPIKIALKKGTLAVRNMAVSEYGDHRPINIGNIKYSLEETFNFKKSEAPDKTPPTTGVLDEITYRVPHDFRQYLLTLKGDLEVEEAGTYAFTIEYQGIAIFAIDGKQIAGFDDFNYRVPSSGLVELSKGTHHFEYNYTKAWWPSGLGLFVSGPTFRPYPLHGVSALPDLQTTGGIFIEPTAEKATLIRSFMEFGDEKKTQVISVGSPQNRHFSFDLGSGAPLYGWKGNFADVTEMWYERGEPQIIKPLGQTITFSGKNAFKIEENSESLKLDEYYLDSKGIPTFNYLLNGQLVSQKLIPETKGMTIEIGSESNMALYLIVSAKQVKNLGEGLYRTSDYFINVPEGVKVTEKKVGDQTELWAVANELQSFEIIW</sequence>
<comment type="caution">
    <text evidence="3">The sequence shown here is derived from an EMBL/GenBank/DDBJ whole genome shotgun (WGS) entry which is preliminary data.</text>
</comment>
<reference evidence="3 4" key="1">
    <citation type="submission" date="2015-07" db="EMBL/GenBank/DDBJ databases">
        <title>The draft genome sequence of Leadbetterella sp. JN14-9.</title>
        <authorList>
            <person name="Liu Y."/>
            <person name="Du J."/>
            <person name="Shao Z."/>
        </authorList>
    </citation>
    <scope>NUCLEOTIDE SEQUENCE [LARGE SCALE GENOMIC DNA]</scope>
    <source>
        <strain evidence="3 4">JN14-9</strain>
    </source>
</reference>
<dbReference type="AlphaFoldDB" id="A0A0P7BFH9"/>
<dbReference type="OrthoDB" id="938897at2"/>
<organism evidence="3 4">
    <name type="scientific">Jiulongibacter sediminis</name>
    <dbReference type="NCBI Taxonomy" id="1605367"/>
    <lineage>
        <taxon>Bacteria</taxon>
        <taxon>Pseudomonadati</taxon>
        <taxon>Bacteroidota</taxon>
        <taxon>Cytophagia</taxon>
        <taxon>Cytophagales</taxon>
        <taxon>Leadbetterellaceae</taxon>
        <taxon>Jiulongibacter</taxon>
    </lineage>
</organism>
<feature type="signal peptide" evidence="1">
    <location>
        <begin position="1"/>
        <end position="20"/>
    </location>
</feature>
<dbReference type="InterPro" id="IPR010496">
    <property type="entry name" value="AL/BT2_dom"/>
</dbReference>
<dbReference type="EMBL" id="LGTQ01000005">
    <property type="protein sequence ID" value="KPM49618.1"/>
    <property type="molecule type" value="Genomic_DNA"/>
</dbReference>
<dbReference type="STRING" id="1605367.AFM12_03210"/>
<dbReference type="Gene3D" id="2.60.120.560">
    <property type="entry name" value="Exo-inulinase, domain 1"/>
    <property type="match status" value="1"/>
</dbReference>
<feature type="domain" description="3-keto-alpha-glucoside-1,2-lyase/3-keto-2-hydroxy-glucal hydratase" evidence="2">
    <location>
        <begin position="29"/>
        <end position="197"/>
    </location>
</feature>
<proteinExistence type="predicted"/>
<dbReference type="RefSeq" id="WP_055143849.1">
    <property type="nucleotide sequence ID" value="NZ_JXSZ01000005.1"/>
</dbReference>